<evidence type="ECO:0000313" key="6">
    <source>
        <dbReference type="EMBL" id="AVM53470.1"/>
    </source>
</evidence>
<keyword evidence="4" id="KW-0472">Membrane</keyword>
<keyword evidence="4" id="KW-1133">Transmembrane helix</keyword>
<proteinExistence type="predicted"/>
<name>A0ABN5IKR3_9BACE</name>
<evidence type="ECO:0000313" key="7">
    <source>
        <dbReference type="Proteomes" id="UP000238304"/>
    </source>
</evidence>
<accession>A0ABN5IKR3</accession>
<feature type="transmembrane region" description="Helical" evidence="4">
    <location>
        <begin position="93"/>
        <end position="112"/>
    </location>
</feature>
<keyword evidence="3" id="KW-0804">Transcription</keyword>
<sequence length="440" mass="50822">MKSSPLINIVYIYFYTSIFFSTFSPIFALLKDNTMINAIFSTLPFGVCLFWSAIFLKEYRKAEPAKRLLTRFMLVCTMLYFSHAVYFNKSVQLFSIVESIYAFCTLAVYPLYYLYIRKLTDTKSLRIRDYRVLLPALLVSLTTALLYIAMGDERIAFVESYFYEHATSPAIYSGVAKAQCIRLILMKVVFTVQLIPVCYYGFKRLAAFNEQINNFYANTEGKTLAPIRSLLTVFLIFTFLSAIANYIGRDFFIQESWMVTIPSVIFSTMIFSVAYIGFKQNFNAIDFCRDEQTAGEKDELTLTATEEDDYDDERTCAKDTRNRENPDFLLLGETIGRIIKSQQLFRQKGLLITDVAKLAGSNRTYISTYLNQELKTSFSDFINNYRVEYAKSLLASKDPVYSIPEIFEMSGFTNEVSFYRIFKKHTGLTPKQWAKQQGNK</sequence>
<dbReference type="Proteomes" id="UP000238304">
    <property type="component" value="Chromosome"/>
</dbReference>
<dbReference type="InterPro" id="IPR018060">
    <property type="entry name" value="HTH_AraC"/>
</dbReference>
<dbReference type="PANTHER" id="PTHR43280">
    <property type="entry name" value="ARAC-FAMILY TRANSCRIPTIONAL REGULATOR"/>
    <property type="match status" value="1"/>
</dbReference>
<keyword evidence="2" id="KW-0238">DNA-binding</keyword>
<evidence type="ECO:0000259" key="5">
    <source>
        <dbReference type="PROSITE" id="PS01124"/>
    </source>
</evidence>
<evidence type="ECO:0000256" key="3">
    <source>
        <dbReference type="ARBA" id="ARBA00023163"/>
    </source>
</evidence>
<keyword evidence="4" id="KW-0812">Transmembrane</keyword>
<dbReference type="InterPro" id="IPR009057">
    <property type="entry name" value="Homeodomain-like_sf"/>
</dbReference>
<dbReference type="EMBL" id="CP027231">
    <property type="protein sequence ID" value="AVM53470.1"/>
    <property type="molecule type" value="Genomic_DNA"/>
</dbReference>
<dbReference type="PROSITE" id="PS01124">
    <property type="entry name" value="HTH_ARAC_FAMILY_2"/>
    <property type="match status" value="1"/>
</dbReference>
<feature type="transmembrane region" description="Helical" evidence="4">
    <location>
        <begin position="227"/>
        <end position="247"/>
    </location>
</feature>
<evidence type="ECO:0000256" key="1">
    <source>
        <dbReference type="ARBA" id="ARBA00023015"/>
    </source>
</evidence>
<evidence type="ECO:0000256" key="2">
    <source>
        <dbReference type="ARBA" id="ARBA00023125"/>
    </source>
</evidence>
<dbReference type="SMART" id="SM00342">
    <property type="entry name" value="HTH_ARAC"/>
    <property type="match status" value="1"/>
</dbReference>
<keyword evidence="1" id="KW-0805">Transcription regulation</keyword>
<feature type="transmembrane region" description="Helical" evidence="4">
    <location>
        <begin position="12"/>
        <end position="30"/>
    </location>
</feature>
<evidence type="ECO:0000256" key="4">
    <source>
        <dbReference type="SAM" id="Phobius"/>
    </source>
</evidence>
<feature type="transmembrane region" description="Helical" evidence="4">
    <location>
        <begin position="36"/>
        <end position="56"/>
    </location>
</feature>
<feature type="transmembrane region" description="Helical" evidence="4">
    <location>
        <begin position="68"/>
        <end position="87"/>
    </location>
</feature>
<keyword evidence="7" id="KW-1185">Reference proteome</keyword>
<feature type="domain" description="HTH araC/xylS-type" evidence="5">
    <location>
        <begin position="333"/>
        <end position="436"/>
    </location>
</feature>
<dbReference type="SUPFAM" id="SSF46689">
    <property type="entry name" value="Homeodomain-like"/>
    <property type="match status" value="1"/>
</dbReference>
<feature type="transmembrane region" description="Helical" evidence="4">
    <location>
        <begin position="132"/>
        <end position="150"/>
    </location>
</feature>
<protein>
    <recommendedName>
        <fullName evidence="5">HTH araC/xylS-type domain-containing protein</fullName>
    </recommendedName>
</protein>
<dbReference type="PANTHER" id="PTHR43280:SF2">
    <property type="entry name" value="HTH-TYPE TRANSCRIPTIONAL REGULATOR EXSA"/>
    <property type="match status" value="1"/>
</dbReference>
<organism evidence="6 7">
    <name type="scientific">Bacteroides zoogleoformans</name>
    <dbReference type="NCBI Taxonomy" id="28119"/>
    <lineage>
        <taxon>Bacteria</taxon>
        <taxon>Pseudomonadati</taxon>
        <taxon>Bacteroidota</taxon>
        <taxon>Bacteroidia</taxon>
        <taxon>Bacteroidales</taxon>
        <taxon>Bacteroidaceae</taxon>
        <taxon>Bacteroides</taxon>
    </lineage>
</organism>
<gene>
    <name evidence="6" type="ORF">C4H11_11490</name>
</gene>
<feature type="transmembrane region" description="Helical" evidence="4">
    <location>
        <begin position="259"/>
        <end position="278"/>
    </location>
</feature>
<dbReference type="Gene3D" id="1.10.10.60">
    <property type="entry name" value="Homeodomain-like"/>
    <property type="match status" value="2"/>
</dbReference>
<dbReference type="Pfam" id="PF12833">
    <property type="entry name" value="HTH_18"/>
    <property type="match status" value="1"/>
</dbReference>
<reference evidence="6 7" key="1">
    <citation type="submission" date="2018-02" db="EMBL/GenBank/DDBJ databases">
        <authorList>
            <person name="Holder M.E."/>
            <person name="Ajami N.J."/>
            <person name="Petrosino J.F."/>
        </authorList>
    </citation>
    <scope>NUCLEOTIDE SEQUENCE [LARGE SCALE GENOMIC DNA]</scope>
    <source>
        <strain evidence="6 7">ATCC 33285</strain>
    </source>
</reference>